<dbReference type="OrthoDB" id="6181469at2"/>
<dbReference type="PATRIC" id="fig|1178482.3.peg.1932"/>
<keyword evidence="2" id="KW-0812">Transmembrane</keyword>
<dbReference type="STRING" id="1178482.AR456_13295"/>
<evidence type="ECO:0000256" key="2">
    <source>
        <dbReference type="SAM" id="Phobius"/>
    </source>
</evidence>
<dbReference type="EMBL" id="AVBC01000025">
    <property type="protein sequence ID" value="ERL51501.1"/>
    <property type="molecule type" value="Genomic_DNA"/>
</dbReference>
<reference evidence="3 4" key="1">
    <citation type="submission" date="2013-08" db="EMBL/GenBank/DDBJ databases">
        <title>draft genome of Halomonas huanghegensis, strain BJGMM-B45T.</title>
        <authorList>
            <person name="Miao C."/>
            <person name="Wan Y."/>
            <person name="Jin W."/>
        </authorList>
    </citation>
    <scope>NUCLEOTIDE SEQUENCE [LARGE SCALE GENOMIC DNA]</scope>
    <source>
        <strain evidence="3 4">BJGMM-B45</strain>
    </source>
</reference>
<evidence type="ECO:0000313" key="4">
    <source>
        <dbReference type="Proteomes" id="UP000019113"/>
    </source>
</evidence>
<feature type="transmembrane region" description="Helical" evidence="2">
    <location>
        <begin position="12"/>
        <end position="36"/>
    </location>
</feature>
<name>W1N8H3_9GAMM</name>
<evidence type="ECO:0000256" key="1">
    <source>
        <dbReference type="SAM" id="MobiDB-lite"/>
    </source>
</evidence>
<keyword evidence="2" id="KW-0472">Membrane</keyword>
<dbReference type="eggNOG" id="ENOG5032V0A">
    <property type="taxonomic scope" value="Bacteria"/>
</dbReference>
<feature type="region of interest" description="Disordered" evidence="1">
    <location>
        <begin position="89"/>
        <end position="113"/>
    </location>
</feature>
<dbReference type="KEGG" id="hhu:AR456_13295"/>
<keyword evidence="2" id="KW-1133">Transmembrane helix</keyword>
<dbReference type="RefSeq" id="WP_021818887.1">
    <property type="nucleotide sequence ID" value="NZ_AVBC01000025.1"/>
</dbReference>
<keyword evidence="4" id="KW-1185">Reference proteome</keyword>
<comment type="caution">
    <text evidence="3">The sequence shown here is derived from an EMBL/GenBank/DDBJ whole genome shotgun (WGS) entry which is preliminary data.</text>
</comment>
<dbReference type="AlphaFoldDB" id="W1N8H3"/>
<dbReference type="Proteomes" id="UP000019113">
    <property type="component" value="Unassembled WGS sequence"/>
</dbReference>
<protein>
    <submittedName>
        <fullName evidence="3">Uncharacterized protein</fullName>
    </submittedName>
</protein>
<evidence type="ECO:0000313" key="3">
    <source>
        <dbReference type="EMBL" id="ERL51501.1"/>
    </source>
</evidence>
<proteinExistence type="predicted"/>
<gene>
    <name evidence="3" type="ORF">BJB45_13865</name>
</gene>
<organism evidence="3 4">
    <name type="scientific">Halomonas huangheensis</name>
    <dbReference type="NCBI Taxonomy" id="1178482"/>
    <lineage>
        <taxon>Bacteria</taxon>
        <taxon>Pseudomonadati</taxon>
        <taxon>Pseudomonadota</taxon>
        <taxon>Gammaproteobacteria</taxon>
        <taxon>Oceanospirillales</taxon>
        <taxon>Halomonadaceae</taxon>
        <taxon>Halomonas</taxon>
    </lineage>
</organism>
<feature type="compositionally biased region" description="Polar residues" evidence="1">
    <location>
        <begin position="94"/>
        <end position="106"/>
    </location>
</feature>
<accession>W1N8H3</accession>
<sequence>MMEWISNHSSFLQFMTSLATLAVWIFYAQLLLAGYLRQRRPKVVINQVMGLSTHGRCLVSNMSAEGVHIETVQVWLHDKDGVRRCTVSDLETDASGNTPTSLSEGTLQGPLPSNAHVDAGEIGSLVARARKSEIEEDRNTLCNGDDDYKLELLVLYIYSSSPGIMGAMRTFIFDDDGLARPAHVETQQLRGYRDRKKMARIYRNYLDR</sequence>